<dbReference type="GO" id="GO:0015031">
    <property type="term" value="P:protein transport"/>
    <property type="evidence" value="ECO:0007669"/>
    <property type="project" value="UniProtKB-KW"/>
</dbReference>
<organism evidence="3 4">
    <name type="scientific">Macrostomum lignano</name>
    <dbReference type="NCBI Taxonomy" id="282301"/>
    <lineage>
        <taxon>Eukaryota</taxon>
        <taxon>Metazoa</taxon>
        <taxon>Spiralia</taxon>
        <taxon>Lophotrochozoa</taxon>
        <taxon>Platyhelminthes</taxon>
        <taxon>Rhabditophora</taxon>
        <taxon>Macrostomorpha</taxon>
        <taxon>Macrostomida</taxon>
        <taxon>Macrostomidae</taxon>
        <taxon>Macrostomum</taxon>
    </lineage>
</organism>
<feature type="domain" description="Tim10-like" evidence="2">
    <location>
        <begin position="18"/>
        <end position="76"/>
    </location>
</feature>
<keyword evidence="1" id="KW-0496">Mitochondrion</keyword>
<dbReference type="SUPFAM" id="SSF144122">
    <property type="entry name" value="Tim10-like"/>
    <property type="match status" value="1"/>
</dbReference>
<reference evidence="3 4" key="1">
    <citation type="submission" date="2017-06" db="EMBL/GenBank/DDBJ databases">
        <title>A platform for efficient transgenesis in Macrostomum lignano, a flatworm model organism for stem cell research.</title>
        <authorList>
            <person name="Berezikov E."/>
        </authorList>
    </citation>
    <scope>NUCLEOTIDE SEQUENCE [LARGE SCALE GENOMIC DNA]</scope>
    <source>
        <strain evidence="3">DV1</strain>
        <tissue evidence="3">Whole organism</tissue>
    </source>
</reference>
<evidence type="ECO:0000259" key="2">
    <source>
        <dbReference type="Pfam" id="PF02953"/>
    </source>
</evidence>
<keyword evidence="1" id="KW-0811">Translocation</keyword>
<protein>
    <recommendedName>
        <fullName evidence="1">Mitochondrial import inner membrane translocase subunit</fullName>
    </recommendedName>
</protein>
<dbReference type="Proteomes" id="UP000215902">
    <property type="component" value="Unassembled WGS sequence"/>
</dbReference>
<dbReference type="Gene3D" id="1.10.287.810">
    <property type="entry name" value="Mitochondrial import inner membrane translocase subunit tim13 like domains"/>
    <property type="match status" value="1"/>
</dbReference>
<dbReference type="Pfam" id="PF02953">
    <property type="entry name" value="zf-Tim10_DDP"/>
    <property type="match status" value="1"/>
</dbReference>
<dbReference type="OrthoDB" id="344165at2759"/>
<proteinExistence type="inferred from homology"/>
<accession>A0A267FGI7</accession>
<dbReference type="InterPro" id="IPR035427">
    <property type="entry name" value="Tim10-like_dom_sf"/>
</dbReference>
<comment type="function">
    <text evidence="1">Mitochondrial intermembrane chaperone that participates in the import and insertion of some multi-pass transmembrane proteins into the mitochondrial inner membrane. Also required for the transfer of beta-barrel precursors from the TOM complex to the sorting and assembly machinery (SAM complex) of the outer membrane. Acts as a chaperone-like protein that protects the hydrophobic precursors from aggregation and guide them through the mitochondrial intermembrane space.</text>
</comment>
<dbReference type="STRING" id="282301.A0A267FGI7"/>
<gene>
    <name evidence="3" type="ORF">BOX15_Mlig021731g1</name>
</gene>
<comment type="domain">
    <text evidence="1">The twin CX3C motif contains 4 conserved Cys residues that form 2 disulfide bonds in the mitochondrial intermembrane space.</text>
</comment>
<evidence type="ECO:0000313" key="3">
    <source>
        <dbReference type="EMBL" id="PAA72876.1"/>
    </source>
</evidence>
<feature type="non-terminal residue" evidence="3">
    <location>
        <position position="1"/>
    </location>
</feature>
<comment type="caution">
    <text evidence="3">The sequence shown here is derived from an EMBL/GenBank/DDBJ whole genome shotgun (WGS) entry which is preliminary data.</text>
</comment>
<dbReference type="EMBL" id="NIVC01001054">
    <property type="protein sequence ID" value="PAA72876.1"/>
    <property type="molecule type" value="Genomic_DNA"/>
</dbReference>
<comment type="subunit">
    <text evidence="1">Heterohexamer.</text>
</comment>
<keyword evidence="1" id="KW-1015">Disulfide bond</keyword>
<comment type="similarity">
    <text evidence="1">Belongs to the small Tim family.</text>
</comment>
<name>A0A267FGI7_9PLAT</name>
<dbReference type="AlphaFoldDB" id="A0A267FGI7"/>
<sequence>FSMSSASSVLRDPTMQRQLLAMKQQQEFQANVAKFTEHCWDRCDVKATAKMEAKTSRCIANCVERYLDASSRLSADLPNLLSRMADSRQQAPPSSAKTIWG</sequence>
<dbReference type="InterPro" id="IPR004217">
    <property type="entry name" value="Tim10-like"/>
</dbReference>
<keyword evidence="1" id="KW-0813">Transport</keyword>
<comment type="subcellular location">
    <subcellularLocation>
        <location evidence="1">Mitochondrion inner membrane</location>
        <topology evidence="1">Peripheral membrane protein</topology>
        <orientation evidence="1">Intermembrane side</orientation>
    </subcellularLocation>
</comment>
<evidence type="ECO:0000256" key="1">
    <source>
        <dbReference type="RuleBase" id="RU367043"/>
    </source>
</evidence>
<keyword evidence="1" id="KW-0653">Protein transport</keyword>
<keyword evidence="1" id="KW-0143">Chaperone</keyword>
<keyword evidence="4" id="KW-1185">Reference proteome</keyword>
<keyword evidence="1" id="KW-0999">Mitochondrion inner membrane</keyword>
<dbReference type="GO" id="GO:0005743">
    <property type="term" value="C:mitochondrial inner membrane"/>
    <property type="evidence" value="ECO:0007669"/>
    <property type="project" value="UniProtKB-SubCell"/>
</dbReference>
<evidence type="ECO:0000313" key="4">
    <source>
        <dbReference type="Proteomes" id="UP000215902"/>
    </source>
</evidence>
<keyword evidence="1" id="KW-0472">Membrane</keyword>